<dbReference type="GO" id="GO:0005576">
    <property type="term" value="C:extracellular region"/>
    <property type="evidence" value="ECO:0007669"/>
    <property type="project" value="UniProtKB-SubCell"/>
</dbReference>
<evidence type="ECO:0000256" key="1">
    <source>
        <dbReference type="ARBA" id="ARBA00023157"/>
    </source>
</evidence>
<comment type="domain">
    <text evidence="2">Has a modular structure: an endo-beta-1,4-glucanase catalytic module at the N-terminus, a linker rich in serines and threonines, and a C-terminal carbohydrate-binding module (CBM).</text>
</comment>
<reference evidence="6" key="1">
    <citation type="journal article" date="2014" name="Proc. Natl. Acad. Sci. U.S.A.">
        <title>Extensive sampling of basidiomycete genomes demonstrates inadequacy of the white-rot/brown-rot paradigm for wood decay fungi.</title>
        <authorList>
            <person name="Riley R."/>
            <person name="Salamov A.A."/>
            <person name="Brown D.W."/>
            <person name="Nagy L.G."/>
            <person name="Floudas D."/>
            <person name="Held B.W."/>
            <person name="Levasseur A."/>
            <person name="Lombard V."/>
            <person name="Morin E."/>
            <person name="Otillar R."/>
            <person name="Lindquist E.A."/>
            <person name="Sun H."/>
            <person name="LaButti K.M."/>
            <person name="Schmutz J."/>
            <person name="Jabbour D."/>
            <person name="Luo H."/>
            <person name="Baker S.E."/>
            <person name="Pisabarro A.G."/>
            <person name="Walton J.D."/>
            <person name="Blanchette R.A."/>
            <person name="Henrissat B."/>
            <person name="Martin F."/>
            <person name="Cullen D."/>
            <person name="Hibbett D.S."/>
            <person name="Grigoriev I.V."/>
        </authorList>
    </citation>
    <scope>NUCLEOTIDE SEQUENCE [LARGE SCALE GENOMIC DNA]</scope>
    <source>
        <strain evidence="6">FD-172 SS1</strain>
    </source>
</reference>
<dbReference type="InterPro" id="IPR005103">
    <property type="entry name" value="AA9_LPMO"/>
</dbReference>
<dbReference type="Pfam" id="PF03443">
    <property type="entry name" value="AA9"/>
    <property type="match status" value="1"/>
</dbReference>
<dbReference type="EC" id="1.14.99.56" evidence="2"/>
<accession>A0A067MAD5</accession>
<dbReference type="OrthoDB" id="3496539at2759"/>
<gene>
    <name evidence="5" type="ORF">BOTBODRAFT_59279</name>
</gene>
<evidence type="ECO:0000256" key="3">
    <source>
        <dbReference type="SAM" id="SignalP"/>
    </source>
</evidence>
<protein>
    <recommendedName>
        <fullName evidence="2">AA9 family lytic polysaccharide monooxygenase</fullName>
        <ecNumber evidence="2">1.14.99.56</ecNumber>
    </recommendedName>
    <alternativeName>
        <fullName evidence="2">Endo-beta-1,4-glucanase</fullName>
    </alternativeName>
    <alternativeName>
        <fullName evidence="2">Glycosyl hydrolase 61 family protein</fullName>
    </alternativeName>
</protein>
<dbReference type="PANTHER" id="PTHR33353:SF11">
    <property type="entry name" value="GLYCOSYLHYDROLASE FAMILY 61-7 PROTEIN"/>
    <property type="match status" value="1"/>
</dbReference>
<sequence length="223" mass="23191">MKIVGIIIVVAALLSGVSAHYRFTSLIVNGQTTGAYQYVRQNTNYNSPVTDITSTDARCNVGGGTGGNTSTATVAAGSSLGFQMDQAVFHLGPVDIYVRQAPSTAASWDGSGASWFKVYELGATYSPFTFTSLGKSQFSFNIPSGIPSGEYLVRVEQIALHVPNAPQFYISCAQINLTGGGSASPAKVSIPGAVSATDPGLTVNIYYPVPTNYTVPGPAVFTG</sequence>
<dbReference type="STRING" id="930990.A0A067MAD5"/>
<dbReference type="GO" id="GO:0030248">
    <property type="term" value="F:cellulose binding"/>
    <property type="evidence" value="ECO:0007669"/>
    <property type="project" value="UniProtKB-UniRule"/>
</dbReference>
<dbReference type="CDD" id="cd21175">
    <property type="entry name" value="LPMO_AA9"/>
    <property type="match status" value="1"/>
</dbReference>
<dbReference type="GO" id="GO:0030245">
    <property type="term" value="P:cellulose catabolic process"/>
    <property type="evidence" value="ECO:0007669"/>
    <property type="project" value="UniProtKB-UniRule"/>
</dbReference>
<evidence type="ECO:0000313" key="6">
    <source>
        <dbReference type="Proteomes" id="UP000027195"/>
    </source>
</evidence>
<name>A0A067MAD5_BOTB1</name>
<feature type="chain" id="PRO_5001644520" description="AA9 family lytic polysaccharide monooxygenase" evidence="3">
    <location>
        <begin position="20"/>
        <end position="223"/>
    </location>
</feature>
<comment type="subcellular location">
    <subcellularLocation>
        <location evidence="2">Secreted</location>
    </subcellularLocation>
</comment>
<evidence type="ECO:0000256" key="2">
    <source>
        <dbReference type="RuleBase" id="RU368122"/>
    </source>
</evidence>
<dbReference type="GO" id="GO:0008810">
    <property type="term" value="F:cellulase activity"/>
    <property type="evidence" value="ECO:0007669"/>
    <property type="project" value="UniProtKB-UniRule"/>
</dbReference>
<keyword evidence="5" id="KW-0378">Hydrolase</keyword>
<comment type="catalytic activity">
    <reaction evidence="2">
        <text>[(1-&gt;4)-beta-D-glucosyl]n+m + reduced acceptor + O2 = 4-dehydro-beta-D-glucosyl-[(1-&gt;4)-beta-D-glucosyl]n-1 + [(1-&gt;4)-beta-D-glucosyl]m + acceptor + H2O.</text>
        <dbReference type="EC" id="1.14.99.56"/>
    </reaction>
</comment>
<keyword evidence="3" id="KW-0732">Signal</keyword>
<dbReference type="AlphaFoldDB" id="A0A067MAD5"/>
<dbReference type="InParanoid" id="A0A067MAD5"/>
<keyword evidence="2" id="KW-0136">Cellulose degradation</keyword>
<dbReference type="InterPro" id="IPR049892">
    <property type="entry name" value="AA9"/>
</dbReference>
<proteinExistence type="predicted"/>
<dbReference type="Gene3D" id="2.70.50.70">
    <property type="match status" value="1"/>
</dbReference>
<keyword evidence="2" id="KW-0964">Secreted</keyword>
<keyword evidence="1 2" id="KW-1015">Disulfide bond</keyword>
<comment type="function">
    <text evidence="2">Lytic polysaccharide monooxygenase (LMPO) that depolymerizes crystalline and amorphous polysaccharides via the oxidation of scissile alpha- or beta-(1-4)-glycosidic bonds, yielding C1 and/or C4 oxidation products. Catalysis by LPMOs requires the reduction of the active-site copper from Cu(II) to Cu(I) by a reducing agent and H(2)O(2) or O(2) as a cosubstrate.</text>
</comment>
<keyword evidence="6" id="KW-1185">Reference proteome</keyword>
<evidence type="ECO:0000259" key="4">
    <source>
        <dbReference type="Pfam" id="PF03443"/>
    </source>
</evidence>
<feature type="domain" description="Auxiliary Activity family 9 catalytic" evidence="4">
    <location>
        <begin position="20"/>
        <end position="213"/>
    </location>
</feature>
<feature type="signal peptide" evidence="3">
    <location>
        <begin position="1"/>
        <end position="19"/>
    </location>
</feature>
<keyword evidence="2" id="KW-0119">Carbohydrate metabolism</keyword>
<dbReference type="PANTHER" id="PTHR33353">
    <property type="entry name" value="PUTATIVE (AFU_ORTHOLOGUE AFUA_1G12560)-RELATED"/>
    <property type="match status" value="1"/>
</dbReference>
<dbReference type="EMBL" id="KL198089">
    <property type="protein sequence ID" value="KDQ08566.1"/>
    <property type="molecule type" value="Genomic_DNA"/>
</dbReference>
<keyword evidence="2" id="KW-0624">Polysaccharide degradation</keyword>
<dbReference type="Proteomes" id="UP000027195">
    <property type="component" value="Unassembled WGS sequence"/>
</dbReference>
<organism evidence="5 6">
    <name type="scientific">Botryobasidium botryosum (strain FD-172 SS1)</name>
    <dbReference type="NCBI Taxonomy" id="930990"/>
    <lineage>
        <taxon>Eukaryota</taxon>
        <taxon>Fungi</taxon>
        <taxon>Dikarya</taxon>
        <taxon>Basidiomycota</taxon>
        <taxon>Agaricomycotina</taxon>
        <taxon>Agaricomycetes</taxon>
        <taxon>Cantharellales</taxon>
        <taxon>Botryobasidiaceae</taxon>
        <taxon>Botryobasidium</taxon>
    </lineage>
</organism>
<dbReference type="HOGENOM" id="CLU_031730_4_2_1"/>
<evidence type="ECO:0000313" key="5">
    <source>
        <dbReference type="EMBL" id="KDQ08566.1"/>
    </source>
</evidence>